<dbReference type="GeneID" id="103508804"/>
<dbReference type="GO" id="GO:0005815">
    <property type="term" value="C:microtubule organizing center"/>
    <property type="evidence" value="ECO:0007669"/>
    <property type="project" value="InterPro"/>
</dbReference>
<organism evidence="3 4">
    <name type="scientific">Diaphorina citri</name>
    <name type="common">Asian citrus psyllid</name>
    <dbReference type="NCBI Taxonomy" id="121845"/>
    <lineage>
        <taxon>Eukaryota</taxon>
        <taxon>Metazoa</taxon>
        <taxon>Ecdysozoa</taxon>
        <taxon>Arthropoda</taxon>
        <taxon>Hexapoda</taxon>
        <taxon>Insecta</taxon>
        <taxon>Pterygota</taxon>
        <taxon>Neoptera</taxon>
        <taxon>Paraneoptera</taxon>
        <taxon>Hemiptera</taxon>
        <taxon>Sternorrhyncha</taxon>
        <taxon>Psylloidea</taxon>
        <taxon>Psyllidae</taxon>
        <taxon>Diaphorininae</taxon>
        <taxon>Diaphorina</taxon>
    </lineage>
</organism>
<feature type="region of interest" description="Disordered" evidence="1">
    <location>
        <begin position="266"/>
        <end position="343"/>
    </location>
</feature>
<dbReference type="GO" id="GO:0034453">
    <property type="term" value="P:microtubule anchoring"/>
    <property type="evidence" value="ECO:0007669"/>
    <property type="project" value="InterPro"/>
</dbReference>
<sequence length="343" mass="38530">MMRPNVKLNSGGKIVSQSDLRVQWDLNALFEFFSGMLEDSHHPNESLKHQNVYPVIHYSRYLIFQAELRANVFLALEGNEKFKEQLRNNQLIVDLLKTEEGVLALCIVQEFLEFCNLKFTRTILETEIGVPSSQINSKSRQQLMSDLKLKQENNTLPVLCQLLEANSQHLSNKDQISKTSSIAPEENQDQINKKLVNGENLNEESRLKEKSRSPEEQLILDLNLRYLNGSQEDEPASPLLLDHLPSLHKPNTNFLANTTKLINTINDLNQDPPPILDKGSPAKNKGGGDTGSVSEIEEDLDSAEDLLNSSGSLRDDVTQDNSISTLSSGIGDYMEDVNHKVSH</sequence>
<name>A0A1S4EBE3_DIACI</name>
<gene>
    <name evidence="4" type="primary">LOC103508804</name>
</gene>
<accession>A0A1S4EBE3</accession>
<dbReference type="InterPro" id="IPR018993">
    <property type="entry name" value="FOP_dimerisation-dom_N"/>
</dbReference>
<evidence type="ECO:0000259" key="2">
    <source>
        <dbReference type="Pfam" id="PF09398"/>
    </source>
</evidence>
<evidence type="ECO:0000313" key="3">
    <source>
        <dbReference type="Proteomes" id="UP000079169"/>
    </source>
</evidence>
<proteinExistence type="predicted"/>
<dbReference type="KEGG" id="dci:103508804"/>
<feature type="compositionally biased region" description="Polar residues" evidence="1">
    <location>
        <begin position="319"/>
        <end position="328"/>
    </location>
</feature>
<dbReference type="RefSeq" id="XP_017299409.2">
    <property type="nucleotide sequence ID" value="XM_017443920.2"/>
</dbReference>
<dbReference type="Pfam" id="PF09398">
    <property type="entry name" value="FOP_dimer"/>
    <property type="match status" value="1"/>
</dbReference>
<dbReference type="Gene3D" id="1.20.960.40">
    <property type="match status" value="1"/>
</dbReference>
<dbReference type="PaxDb" id="121845-A0A1S4EBE3"/>
<protein>
    <submittedName>
        <fullName evidence="4">FGFR1 oncogene partner-like</fullName>
    </submittedName>
</protein>
<dbReference type="AlphaFoldDB" id="A0A1S4EBE3"/>
<reference evidence="4" key="1">
    <citation type="submission" date="2025-08" db="UniProtKB">
        <authorList>
            <consortium name="RefSeq"/>
        </authorList>
    </citation>
    <scope>IDENTIFICATION</scope>
</reference>
<feature type="domain" description="FGFR1 oncogene partner (FOP) N-terminal dimerisation" evidence="2">
    <location>
        <begin position="95"/>
        <end position="163"/>
    </location>
</feature>
<feature type="compositionally biased region" description="Basic and acidic residues" evidence="1">
    <location>
        <begin position="203"/>
        <end position="214"/>
    </location>
</feature>
<feature type="compositionally biased region" description="Acidic residues" evidence="1">
    <location>
        <begin position="295"/>
        <end position="304"/>
    </location>
</feature>
<dbReference type="STRING" id="121845.A0A1S4EBE3"/>
<evidence type="ECO:0000313" key="4">
    <source>
        <dbReference type="RefSeq" id="XP_017299409.2"/>
    </source>
</evidence>
<feature type="region of interest" description="Disordered" evidence="1">
    <location>
        <begin position="171"/>
        <end position="214"/>
    </location>
</feature>
<dbReference type="Proteomes" id="UP000079169">
    <property type="component" value="Unplaced"/>
</dbReference>
<keyword evidence="3" id="KW-1185">Reference proteome</keyword>
<evidence type="ECO:0000256" key="1">
    <source>
        <dbReference type="SAM" id="MobiDB-lite"/>
    </source>
</evidence>